<evidence type="ECO:0008006" key="15">
    <source>
        <dbReference type="Google" id="ProtNLM"/>
    </source>
</evidence>
<organism evidence="13 14">
    <name type="scientific">Pleuronectes platessa</name>
    <name type="common">European plaice</name>
    <dbReference type="NCBI Taxonomy" id="8262"/>
    <lineage>
        <taxon>Eukaryota</taxon>
        <taxon>Metazoa</taxon>
        <taxon>Chordata</taxon>
        <taxon>Craniata</taxon>
        <taxon>Vertebrata</taxon>
        <taxon>Euteleostomi</taxon>
        <taxon>Actinopterygii</taxon>
        <taxon>Neopterygii</taxon>
        <taxon>Teleostei</taxon>
        <taxon>Neoteleostei</taxon>
        <taxon>Acanthomorphata</taxon>
        <taxon>Carangaria</taxon>
        <taxon>Pleuronectiformes</taxon>
        <taxon>Pleuronectoidei</taxon>
        <taxon>Pleuronectidae</taxon>
        <taxon>Pleuronectes</taxon>
    </lineage>
</organism>
<evidence type="ECO:0000313" key="13">
    <source>
        <dbReference type="EMBL" id="CAB1420654.1"/>
    </source>
</evidence>
<dbReference type="GO" id="GO:0098552">
    <property type="term" value="C:side of membrane"/>
    <property type="evidence" value="ECO:0007669"/>
    <property type="project" value="UniProtKB-KW"/>
</dbReference>
<proteinExistence type="inferred from homology"/>
<comment type="caution">
    <text evidence="13">The sequence shown here is derived from an EMBL/GenBank/DDBJ whole genome shotgun (WGS) entry which is preliminary data.</text>
</comment>
<keyword evidence="9 12" id="KW-0357">Heparan sulfate</keyword>
<sequence length="220" mass="24464">MGRSARGISDVFNARFRPYTREERPTTAAGTSLDRLRVVWRRMQHNVTDIKERLKESRRFWSNLSDDICAKGKLTESDDEQCWNSHTKGRYFPEVVKEGLTNQVNNPEVDVDITRPDTLIRQQIMALRVMTNKLKNAYNGNDIYFQDSSDEGSSSGSGSGCSDGCTTDFVFVGTEAPVIGADRSDERAAAAAGGKSLCCGPSVLLVMAALTLWALQTQWR</sequence>
<dbReference type="GO" id="GO:0009966">
    <property type="term" value="P:regulation of signal transduction"/>
    <property type="evidence" value="ECO:0007669"/>
    <property type="project" value="InterPro"/>
</dbReference>
<evidence type="ECO:0000256" key="11">
    <source>
        <dbReference type="RuleBase" id="RU003518"/>
    </source>
</evidence>
<dbReference type="GO" id="GO:0009986">
    <property type="term" value="C:cell surface"/>
    <property type="evidence" value="ECO:0007669"/>
    <property type="project" value="TreeGrafter"/>
</dbReference>
<dbReference type="GO" id="GO:0005886">
    <property type="term" value="C:plasma membrane"/>
    <property type="evidence" value="ECO:0007669"/>
    <property type="project" value="UniProtKB-SubCell"/>
</dbReference>
<name>A0A9N7TXA2_PLEPL</name>
<keyword evidence="7 12" id="KW-0472">Membrane</keyword>
<dbReference type="GO" id="GO:0016477">
    <property type="term" value="P:cell migration"/>
    <property type="evidence" value="ECO:0007669"/>
    <property type="project" value="TreeGrafter"/>
</dbReference>
<dbReference type="AlphaFoldDB" id="A0A9N7TXA2"/>
<dbReference type="Proteomes" id="UP001153269">
    <property type="component" value="Unassembled WGS sequence"/>
</dbReference>
<evidence type="ECO:0000256" key="6">
    <source>
        <dbReference type="ARBA" id="ARBA00022974"/>
    </source>
</evidence>
<keyword evidence="14" id="KW-1185">Reference proteome</keyword>
<evidence type="ECO:0000256" key="1">
    <source>
        <dbReference type="ARBA" id="ARBA00004609"/>
    </source>
</evidence>
<evidence type="ECO:0000256" key="3">
    <source>
        <dbReference type="ARBA" id="ARBA00022475"/>
    </source>
</evidence>
<evidence type="ECO:0000256" key="5">
    <source>
        <dbReference type="ARBA" id="ARBA00022729"/>
    </source>
</evidence>
<accession>A0A9N7TXA2</accession>
<keyword evidence="8" id="KW-0325">Glycoprotein</keyword>
<keyword evidence="6 12" id="KW-0654">Proteoglycan</keyword>
<dbReference type="EMBL" id="CADEAL010000471">
    <property type="protein sequence ID" value="CAB1420654.1"/>
    <property type="molecule type" value="Genomic_DNA"/>
</dbReference>
<evidence type="ECO:0000256" key="7">
    <source>
        <dbReference type="ARBA" id="ARBA00023136"/>
    </source>
</evidence>
<evidence type="ECO:0000256" key="9">
    <source>
        <dbReference type="ARBA" id="ARBA00023207"/>
    </source>
</evidence>
<evidence type="ECO:0000256" key="2">
    <source>
        <dbReference type="ARBA" id="ARBA00010260"/>
    </source>
</evidence>
<comment type="subcellular location">
    <subcellularLocation>
        <location evidence="1 12">Cell membrane</location>
        <topology evidence="1 12">Lipid-anchor</topology>
        <topology evidence="1 12">GPI-anchor</topology>
    </subcellularLocation>
</comment>
<dbReference type="PANTHER" id="PTHR10822">
    <property type="entry name" value="GLYPICAN"/>
    <property type="match status" value="1"/>
</dbReference>
<reference evidence="13" key="1">
    <citation type="submission" date="2020-03" db="EMBL/GenBank/DDBJ databases">
        <authorList>
            <person name="Weist P."/>
        </authorList>
    </citation>
    <scope>NUCLEOTIDE SEQUENCE</scope>
</reference>
<evidence type="ECO:0000256" key="10">
    <source>
        <dbReference type="ARBA" id="ARBA00023288"/>
    </source>
</evidence>
<keyword evidence="4 12" id="KW-0336">GPI-anchor</keyword>
<gene>
    <name evidence="13" type="ORF">PLEPLA_LOCUS8529</name>
</gene>
<evidence type="ECO:0000256" key="8">
    <source>
        <dbReference type="ARBA" id="ARBA00023180"/>
    </source>
</evidence>
<keyword evidence="5" id="KW-0732">Signal</keyword>
<evidence type="ECO:0000256" key="12">
    <source>
        <dbReference type="RuleBase" id="RU003519"/>
    </source>
</evidence>
<dbReference type="GO" id="GO:1905475">
    <property type="term" value="P:regulation of protein localization to membrane"/>
    <property type="evidence" value="ECO:0007669"/>
    <property type="project" value="TreeGrafter"/>
</dbReference>
<comment type="function">
    <text evidence="12">Cell surface proteoglycan.</text>
</comment>
<dbReference type="InterPro" id="IPR001863">
    <property type="entry name" value="Glypican"/>
</dbReference>
<comment type="similarity">
    <text evidence="2 11">Belongs to the glypican family.</text>
</comment>
<dbReference type="GO" id="GO:0005576">
    <property type="term" value="C:extracellular region"/>
    <property type="evidence" value="ECO:0007669"/>
    <property type="project" value="TreeGrafter"/>
</dbReference>
<evidence type="ECO:0000256" key="4">
    <source>
        <dbReference type="ARBA" id="ARBA00022622"/>
    </source>
</evidence>
<keyword evidence="3" id="KW-1003">Cell membrane</keyword>
<dbReference type="PANTHER" id="PTHR10822:SF31">
    <property type="entry name" value="GLYPICAN-6"/>
    <property type="match status" value="1"/>
</dbReference>
<dbReference type="Pfam" id="PF01153">
    <property type="entry name" value="Glypican"/>
    <property type="match status" value="1"/>
</dbReference>
<evidence type="ECO:0000313" key="14">
    <source>
        <dbReference type="Proteomes" id="UP001153269"/>
    </source>
</evidence>
<protein>
    <recommendedName>
        <fullName evidence="15">Glypican-6</fullName>
    </recommendedName>
</protein>
<keyword evidence="10 12" id="KW-0449">Lipoprotein</keyword>
<dbReference type="GO" id="GO:0045202">
    <property type="term" value="C:synapse"/>
    <property type="evidence" value="ECO:0007669"/>
    <property type="project" value="TreeGrafter"/>
</dbReference>